<sequence>MGGGPLDVSFAKEDHRIGSILWIGYPGEVAGQVLAEALFGEFNPGETVYDFGYGLSYTNFSYRFLSAPNELQLPVLSSVGVELVQIDERISCKEWRFNVRILVENAGDVDGSHAVLVFVRPRKRMEGWPKKQLVGFERVFVASHRATEIRVTVDMCKQLGSVDGKGKRVLALGAHVLMVGHAEHVVRVSA</sequence>
<accession>A0A835UFK8</accession>
<evidence type="ECO:0000313" key="4">
    <source>
        <dbReference type="Proteomes" id="UP000639772"/>
    </source>
</evidence>
<evidence type="ECO:0000256" key="1">
    <source>
        <dbReference type="ARBA" id="ARBA00022801"/>
    </source>
</evidence>
<dbReference type="InterPro" id="IPR013783">
    <property type="entry name" value="Ig-like_fold"/>
</dbReference>
<dbReference type="Gene3D" id="2.60.40.10">
    <property type="entry name" value="Immunoglobulins"/>
    <property type="match status" value="1"/>
</dbReference>
<proteinExistence type="predicted"/>
<protein>
    <recommendedName>
        <fullName evidence="2">Fibronectin type III-like domain-containing protein</fullName>
    </recommendedName>
</protein>
<dbReference type="OrthoDB" id="786531at2759"/>
<dbReference type="InterPro" id="IPR036881">
    <property type="entry name" value="Glyco_hydro_3_C_sf"/>
</dbReference>
<evidence type="ECO:0000259" key="2">
    <source>
        <dbReference type="SMART" id="SM01217"/>
    </source>
</evidence>
<dbReference type="GO" id="GO:0009044">
    <property type="term" value="F:xylan 1,4-beta-xylosidase activity"/>
    <property type="evidence" value="ECO:0007669"/>
    <property type="project" value="InterPro"/>
</dbReference>
<dbReference type="GO" id="GO:0046556">
    <property type="term" value="F:alpha-L-arabinofuranosidase activity"/>
    <property type="evidence" value="ECO:0007669"/>
    <property type="project" value="TreeGrafter"/>
</dbReference>
<dbReference type="PANTHER" id="PTHR42721:SF1">
    <property type="entry name" value="BETA-D-XYLOSIDASE 6-RELATED"/>
    <property type="match status" value="1"/>
</dbReference>
<reference evidence="3 4" key="1">
    <citation type="journal article" date="2020" name="Nat. Food">
        <title>A phased Vanilla planifolia genome enables genetic improvement of flavour and production.</title>
        <authorList>
            <person name="Hasing T."/>
            <person name="Tang H."/>
            <person name="Brym M."/>
            <person name="Khazi F."/>
            <person name="Huang T."/>
            <person name="Chambers A.H."/>
        </authorList>
    </citation>
    <scope>NUCLEOTIDE SEQUENCE [LARGE SCALE GENOMIC DNA]</scope>
    <source>
        <tissue evidence="3">Leaf</tissue>
    </source>
</reference>
<evidence type="ECO:0000313" key="3">
    <source>
        <dbReference type="EMBL" id="KAG0459235.1"/>
    </source>
</evidence>
<dbReference type="GO" id="GO:0031222">
    <property type="term" value="P:arabinan catabolic process"/>
    <property type="evidence" value="ECO:0007669"/>
    <property type="project" value="TreeGrafter"/>
</dbReference>
<dbReference type="Pfam" id="PF14310">
    <property type="entry name" value="Fn3-like"/>
    <property type="match status" value="1"/>
</dbReference>
<dbReference type="SMART" id="SM01217">
    <property type="entry name" value="Fn3_like"/>
    <property type="match status" value="1"/>
</dbReference>
<dbReference type="SUPFAM" id="SSF52279">
    <property type="entry name" value="Beta-D-glucan exohydrolase, C-terminal domain"/>
    <property type="match status" value="1"/>
</dbReference>
<name>A0A835UFK8_VANPL</name>
<comment type="caution">
    <text evidence="3">The sequence shown here is derived from an EMBL/GenBank/DDBJ whole genome shotgun (WGS) entry which is preliminary data.</text>
</comment>
<gene>
    <name evidence="3" type="ORF">HPP92_022363</name>
</gene>
<dbReference type="PANTHER" id="PTHR42721">
    <property type="entry name" value="SUGAR HYDROLASE-RELATED"/>
    <property type="match status" value="1"/>
</dbReference>
<dbReference type="InterPro" id="IPR026891">
    <property type="entry name" value="Fn3-like"/>
</dbReference>
<dbReference type="EMBL" id="JADCNM010000012">
    <property type="protein sequence ID" value="KAG0459235.1"/>
    <property type="molecule type" value="Genomic_DNA"/>
</dbReference>
<dbReference type="AlphaFoldDB" id="A0A835UFK8"/>
<dbReference type="InterPro" id="IPR044993">
    <property type="entry name" value="BXL"/>
</dbReference>
<organism evidence="3 4">
    <name type="scientific">Vanilla planifolia</name>
    <name type="common">Vanilla</name>
    <dbReference type="NCBI Taxonomy" id="51239"/>
    <lineage>
        <taxon>Eukaryota</taxon>
        <taxon>Viridiplantae</taxon>
        <taxon>Streptophyta</taxon>
        <taxon>Embryophyta</taxon>
        <taxon>Tracheophyta</taxon>
        <taxon>Spermatophyta</taxon>
        <taxon>Magnoliopsida</taxon>
        <taxon>Liliopsida</taxon>
        <taxon>Asparagales</taxon>
        <taxon>Orchidaceae</taxon>
        <taxon>Vanilloideae</taxon>
        <taxon>Vanilleae</taxon>
        <taxon>Vanilla</taxon>
    </lineage>
</organism>
<dbReference type="GO" id="GO:0045493">
    <property type="term" value="P:xylan catabolic process"/>
    <property type="evidence" value="ECO:0007669"/>
    <property type="project" value="InterPro"/>
</dbReference>
<dbReference type="Gene3D" id="3.40.50.1700">
    <property type="entry name" value="Glycoside hydrolase family 3 C-terminal domain"/>
    <property type="match status" value="1"/>
</dbReference>
<dbReference type="Proteomes" id="UP000639772">
    <property type="component" value="Chromosome 12"/>
</dbReference>
<keyword evidence="1" id="KW-0378">Hydrolase</keyword>
<feature type="domain" description="Fibronectin type III-like" evidence="2">
    <location>
        <begin position="113"/>
        <end position="183"/>
    </location>
</feature>